<dbReference type="GO" id="GO:0050660">
    <property type="term" value="F:flavin adenine dinucleotide binding"/>
    <property type="evidence" value="ECO:0007669"/>
    <property type="project" value="InterPro"/>
</dbReference>
<sequence length="380" mass="41299">MSRDVIVLGLGAMGSAAALHLAERGKRVLGIEQFSAAHDQGSSHGGSRMIRQAYFESPHYIPLVLRAYELWRKLERDSGKRLLHITGGLNIGSRDGELVRRTIAAAEQHAIPFEVVEGSAISRRFPVVAPLTGDAAVHETNAGYLLPEECIRAHLALASHAGAELLFEETVLSWNAEGDGVEVRTSKGTYSAEHLLITAGPWANQALHEIFPLRVTRQVMAWIQPTTGVRPFLPESFPVFLCEDLDGGFPGYGFPAIDGPAGGIKAAIHGSDWQCSPESVDREVHQADVRRIVEQLRVRMPALDGEVVRAKTCMYTMSPDEHFVIGLHPRFSSCTVACGFSGHGFKFASVVGEILADLATKGSTSHPISLFSPQRFSCDQ</sequence>
<evidence type="ECO:0000256" key="2">
    <source>
        <dbReference type="ARBA" id="ARBA00022630"/>
    </source>
</evidence>
<dbReference type="Gene3D" id="3.50.50.60">
    <property type="entry name" value="FAD/NAD(P)-binding domain"/>
    <property type="match status" value="1"/>
</dbReference>
<dbReference type="InterPro" id="IPR006076">
    <property type="entry name" value="FAD-dep_OxRdtase"/>
</dbReference>
<dbReference type="InterPro" id="IPR036188">
    <property type="entry name" value="FAD/NAD-bd_sf"/>
</dbReference>
<gene>
    <name evidence="6" type="primary">solA</name>
    <name evidence="6" type="ORF">P8935_13950</name>
</gene>
<dbReference type="RefSeq" id="WP_348260907.1">
    <property type="nucleotide sequence ID" value="NZ_CP121196.1"/>
</dbReference>
<keyword evidence="2" id="KW-0285">Flavoprotein</keyword>
<dbReference type="GO" id="GO:0008115">
    <property type="term" value="F:sarcosine oxidase activity"/>
    <property type="evidence" value="ECO:0007669"/>
    <property type="project" value="TreeGrafter"/>
</dbReference>
<dbReference type="EC" id="1.5.3.2" evidence="6"/>
<accession>A0AAU7DEU6</accession>
<evidence type="ECO:0000313" key="6">
    <source>
        <dbReference type="EMBL" id="XBH15673.1"/>
    </source>
</evidence>
<proteinExistence type="predicted"/>
<evidence type="ECO:0000259" key="5">
    <source>
        <dbReference type="Pfam" id="PF01266"/>
    </source>
</evidence>
<feature type="domain" description="FAD dependent oxidoreductase" evidence="5">
    <location>
        <begin position="4"/>
        <end position="358"/>
    </location>
</feature>
<dbReference type="Pfam" id="PF01266">
    <property type="entry name" value="DAO"/>
    <property type="match status" value="1"/>
</dbReference>
<dbReference type="PROSITE" id="PS00895">
    <property type="entry name" value="3_HYDROXYISOBUT_DH"/>
    <property type="match status" value="1"/>
</dbReference>
<organism evidence="6">
    <name type="scientific">Telmatobacter sp. DSM 110680</name>
    <dbReference type="NCBI Taxonomy" id="3036704"/>
    <lineage>
        <taxon>Bacteria</taxon>
        <taxon>Pseudomonadati</taxon>
        <taxon>Acidobacteriota</taxon>
        <taxon>Terriglobia</taxon>
        <taxon>Terriglobales</taxon>
        <taxon>Acidobacteriaceae</taxon>
        <taxon>Telmatobacter</taxon>
    </lineage>
</organism>
<dbReference type="AlphaFoldDB" id="A0AAU7DEU6"/>
<dbReference type="SUPFAM" id="SSF51905">
    <property type="entry name" value="FAD/NAD(P)-binding domain"/>
    <property type="match status" value="1"/>
</dbReference>
<evidence type="ECO:0000256" key="4">
    <source>
        <dbReference type="ARBA" id="ARBA00023002"/>
    </source>
</evidence>
<dbReference type="GO" id="GO:0050131">
    <property type="term" value="F:N-methyl-L-amino-acid oxidase activity"/>
    <property type="evidence" value="ECO:0007669"/>
    <property type="project" value="UniProtKB-EC"/>
</dbReference>
<keyword evidence="4 6" id="KW-0560">Oxidoreductase</keyword>
<dbReference type="Gene3D" id="3.30.9.10">
    <property type="entry name" value="D-Amino Acid Oxidase, subunit A, domain 2"/>
    <property type="match status" value="1"/>
</dbReference>
<dbReference type="InterPro" id="IPR045170">
    <property type="entry name" value="MTOX"/>
</dbReference>
<comment type="cofactor">
    <cofactor evidence="1">
        <name>FAD</name>
        <dbReference type="ChEBI" id="CHEBI:57692"/>
    </cofactor>
</comment>
<reference evidence="6" key="1">
    <citation type="submission" date="2023-03" db="EMBL/GenBank/DDBJ databases">
        <title>Edaphobacter sp.</title>
        <authorList>
            <person name="Huber K.J."/>
            <person name="Papendorf J."/>
            <person name="Pilke C."/>
            <person name="Bunk B."/>
            <person name="Sproeer C."/>
            <person name="Pester M."/>
        </authorList>
    </citation>
    <scope>NUCLEOTIDE SEQUENCE</scope>
    <source>
        <strain evidence="6">DSM 110680</strain>
    </source>
</reference>
<evidence type="ECO:0000256" key="3">
    <source>
        <dbReference type="ARBA" id="ARBA00022827"/>
    </source>
</evidence>
<protein>
    <submittedName>
        <fullName evidence="6">N-methyl-L-tryptophan oxidase</fullName>
        <ecNumber evidence="6">1.5.3.2</ecNumber>
    </submittedName>
</protein>
<dbReference type="PANTHER" id="PTHR10961">
    <property type="entry name" value="PEROXISOMAL SARCOSINE OXIDASE"/>
    <property type="match status" value="1"/>
</dbReference>
<dbReference type="PANTHER" id="PTHR10961:SF7">
    <property type="entry name" value="FAD DEPENDENT OXIDOREDUCTASE DOMAIN-CONTAINING PROTEIN"/>
    <property type="match status" value="1"/>
</dbReference>
<name>A0AAU7DEU6_9BACT</name>
<dbReference type="InterPro" id="IPR002204">
    <property type="entry name" value="3-OH-isobutyrate_DH-rel_CS"/>
</dbReference>
<keyword evidence="3" id="KW-0274">FAD</keyword>
<evidence type="ECO:0000256" key="1">
    <source>
        <dbReference type="ARBA" id="ARBA00001974"/>
    </source>
</evidence>
<dbReference type="EMBL" id="CP121196">
    <property type="protein sequence ID" value="XBH15673.1"/>
    <property type="molecule type" value="Genomic_DNA"/>
</dbReference>
<dbReference type="SUPFAM" id="SSF54373">
    <property type="entry name" value="FAD-linked reductases, C-terminal domain"/>
    <property type="match status" value="1"/>
</dbReference>
<dbReference type="NCBIfam" id="NF008425">
    <property type="entry name" value="PRK11259.1"/>
    <property type="match status" value="1"/>
</dbReference>